<dbReference type="Pfam" id="PF18291">
    <property type="entry name" value="HU-HIG"/>
    <property type="match status" value="1"/>
</dbReference>
<accession>A0A413VPP8</accession>
<dbReference type="InterPro" id="IPR005902">
    <property type="entry name" value="HU_DNA-bd_put"/>
</dbReference>
<dbReference type="EMBL" id="QSGO01000006">
    <property type="protein sequence ID" value="RHB35512.1"/>
    <property type="molecule type" value="Genomic_DNA"/>
</dbReference>
<feature type="domain" description="HU" evidence="2">
    <location>
        <begin position="1"/>
        <end position="127"/>
    </location>
</feature>
<dbReference type="Gene3D" id="4.10.520.10">
    <property type="entry name" value="IHF-like DNA-binding proteins"/>
    <property type="match status" value="1"/>
</dbReference>
<dbReference type="GO" id="GO:0003677">
    <property type="term" value="F:DNA binding"/>
    <property type="evidence" value="ECO:0007669"/>
    <property type="project" value="UniProtKB-KW"/>
</dbReference>
<gene>
    <name evidence="3" type="ORF">DW888_10360</name>
</gene>
<evidence type="ECO:0000313" key="3">
    <source>
        <dbReference type="EMBL" id="RHB35512.1"/>
    </source>
</evidence>
<dbReference type="AlphaFoldDB" id="A0A413VPP8"/>
<dbReference type="InterPro" id="IPR010992">
    <property type="entry name" value="IHF-like_DNA-bd_dom_sf"/>
</dbReference>
<reference evidence="3 4" key="1">
    <citation type="submission" date="2018-08" db="EMBL/GenBank/DDBJ databases">
        <title>A genome reference for cultivated species of the human gut microbiota.</title>
        <authorList>
            <person name="Zou Y."/>
            <person name="Xue W."/>
            <person name="Luo G."/>
        </authorList>
    </citation>
    <scope>NUCLEOTIDE SEQUENCE [LARGE SCALE GENOMIC DNA]</scope>
    <source>
        <strain evidence="3 4">AM40-30BH</strain>
    </source>
</reference>
<dbReference type="GeneID" id="69504276"/>
<dbReference type="Proteomes" id="UP000284379">
    <property type="component" value="Unassembled WGS sequence"/>
</dbReference>
<sequence>MGLIYLVRKKRFSTVEGFKELYYAVQKKLQKRGGKNENDLADMLSSQSGRSKGDVLSILTDLPKVMEEILKSGESVTIRGLGSFHAAVTSDGFEHPEDVLPHEVRLSRVYFVADRRFTNRVGKMKFFRYPLSKYFPKSALRAETLVKEAEEEFEEDFGQGVE</sequence>
<keyword evidence="1 3" id="KW-0238">DNA-binding</keyword>
<evidence type="ECO:0000259" key="2">
    <source>
        <dbReference type="Pfam" id="PF18291"/>
    </source>
</evidence>
<evidence type="ECO:0000313" key="4">
    <source>
        <dbReference type="Proteomes" id="UP000284379"/>
    </source>
</evidence>
<dbReference type="SUPFAM" id="SSF47729">
    <property type="entry name" value="IHF-like DNA-binding proteins"/>
    <property type="match status" value="1"/>
</dbReference>
<name>A0A413VPP8_9BACE</name>
<dbReference type="InterPro" id="IPR041607">
    <property type="entry name" value="HU-HIG"/>
</dbReference>
<comment type="caution">
    <text evidence="3">The sequence shown here is derived from an EMBL/GenBank/DDBJ whole genome shotgun (WGS) entry which is preliminary data.</text>
</comment>
<evidence type="ECO:0000256" key="1">
    <source>
        <dbReference type="ARBA" id="ARBA00023125"/>
    </source>
</evidence>
<organism evidence="3 4">
    <name type="scientific">Bacteroides nordii</name>
    <dbReference type="NCBI Taxonomy" id="291645"/>
    <lineage>
        <taxon>Bacteria</taxon>
        <taxon>Pseudomonadati</taxon>
        <taxon>Bacteroidota</taxon>
        <taxon>Bacteroidia</taxon>
        <taxon>Bacteroidales</taxon>
        <taxon>Bacteroidaceae</taxon>
        <taxon>Bacteroides</taxon>
    </lineage>
</organism>
<protein>
    <submittedName>
        <fullName evidence="3">DNA-binding protein</fullName>
    </submittedName>
</protein>
<dbReference type="RefSeq" id="WP_002558429.1">
    <property type="nucleotide sequence ID" value="NZ_BMBN01000002.1"/>
</dbReference>
<proteinExistence type="predicted"/>
<dbReference type="NCBIfam" id="TIGR01201">
    <property type="entry name" value="HU_rel"/>
    <property type="match status" value="1"/>
</dbReference>